<keyword evidence="3" id="KW-1185">Reference proteome</keyword>
<dbReference type="Gene3D" id="3.30.200.20">
    <property type="entry name" value="Phosphorylase Kinase, domain 1"/>
    <property type="match status" value="1"/>
</dbReference>
<dbReference type="AlphaFoldDB" id="A0A918YQY3"/>
<reference evidence="2" key="2">
    <citation type="submission" date="2020-09" db="EMBL/GenBank/DDBJ databases">
        <authorList>
            <person name="Sun Q."/>
            <person name="Ohkuma M."/>
        </authorList>
    </citation>
    <scope>NUCLEOTIDE SEQUENCE</scope>
    <source>
        <strain evidence="2">JCM 4714</strain>
    </source>
</reference>
<dbReference type="RefSeq" id="WP_189958241.1">
    <property type="nucleotide sequence ID" value="NZ_BMVG01000035.1"/>
</dbReference>
<gene>
    <name evidence="2" type="ORF">GCM10010339_76970</name>
</gene>
<dbReference type="InterPro" id="IPR041726">
    <property type="entry name" value="ACAD10_11_N"/>
</dbReference>
<dbReference type="EMBL" id="BMVG01000035">
    <property type="protein sequence ID" value="GHE12669.1"/>
    <property type="molecule type" value="Genomic_DNA"/>
</dbReference>
<dbReference type="PANTHER" id="PTHR47829:SF1">
    <property type="entry name" value="HAD FAMILY PHOSPHATASE"/>
    <property type="match status" value="1"/>
</dbReference>
<proteinExistence type="predicted"/>
<dbReference type="InterPro" id="IPR052898">
    <property type="entry name" value="ACAD10-like"/>
</dbReference>
<protein>
    <submittedName>
        <fullName evidence="2">Acyl-CoA dehydrogenase</fullName>
    </submittedName>
</protein>
<dbReference type="InterPro" id="IPR002575">
    <property type="entry name" value="Aminoglycoside_PTrfase"/>
</dbReference>
<sequence length="346" mass="37444">MTTTLPEAPPGVDTDRLSDWLDRRLPGAGPLTEVRPLTGGRSNLTYRIVWGSRTLVLRRPPLGHVLATAHDMAREYRVLSALAGSDVPVPPVYGLCNDPDVLGAPFYVMGFTDGTTYRSDAELAPLGPTSARRATHALVDTLARLHAVDPTRGGLGDFGRPEGFMARQVRRWRRQWEDSRTRDVAGADALNDRLAASCPASARTGLVHGDYKLDNVLLDRADPGRVTAVLDWEMATLGDPLADLGMLCMYWDGFAGVDRAPVASPGVLPGWPGRETLVERYAAHHPDGLEHLGWYTAFGFYKLAAILEGIHCRTVRGLTVGEESADLAAAVPLLVTRGHEALDTAV</sequence>
<dbReference type="Proteomes" id="UP000655443">
    <property type="component" value="Unassembled WGS sequence"/>
</dbReference>
<dbReference type="Gene3D" id="3.90.1200.10">
    <property type="match status" value="1"/>
</dbReference>
<dbReference type="SUPFAM" id="SSF56112">
    <property type="entry name" value="Protein kinase-like (PK-like)"/>
    <property type="match status" value="1"/>
</dbReference>
<evidence type="ECO:0000313" key="3">
    <source>
        <dbReference type="Proteomes" id="UP000655443"/>
    </source>
</evidence>
<comment type="caution">
    <text evidence="2">The sequence shown here is derived from an EMBL/GenBank/DDBJ whole genome shotgun (WGS) entry which is preliminary data.</text>
</comment>
<organism evidence="2 3">
    <name type="scientific">Streptomyces alanosinicus</name>
    <dbReference type="NCBI Taxonomy" id="68171"/>
    <lineage>
        <taxon>Bacteria</taxon>
        <taxon>Bacillati</taxon>
        <taxon>Actinomycetota</taxon>
        <taxon>Actinomycetes</taxon>
        <taxon>Kitasatosporales</taxon>
        <taxon>Streptomycetaceae</taxon>
        <taxon>Streptomyces</taxon>
    </lineage>
</organism>
<dbReference type="PANTHER" id="PTHR47829">
    <property type="entry name" value="HYDROLASE, PUTATIVE (AFU_ORTHOLOGUE AFUA_1G12880)-RELATED"/>
    <property type="match status" value="1"/>
</dbReference>
<reference evidence="2" key="1">
    <citation type="journal article" date="2014" name="Int. J. Syst. Evol. Microbiol.">
        <title>Complete genome sequence of Corynebacterium casei LMG S-19264T (=DSM 44701T), isolated from a smear-ripened cheese.</title>
        <authorList>
            <consortium name="US DOE Joint Genome Institute (JGI-PGF)"/>
            <person name="Walter F."/>
            <person name="Albersmeier A."/>
            <person name="Kalinowski J."/>
            <person name="Ruckert C."/>
        </authorList>
    </citation>
    <scope>NUCLEOTIDE SEQUENCE</scope>
    <source>
        <strain evidence="2">JCM 4714</strain>
    </source>
</reference>
<evidence type="ECO:0000313" key="2">
    <source>
        <dbReference type="EMBL" id="GHE12669.1"/>
    </source>
</evidence>
<evidence type="ECO:0000259" key="1">
    <source>
        <dbReference type="Pfam" id="PF01636"/>
    </source>
</evidence>
<dbReference type="CDD" id="cd05154">
    <property type="entry name" value="ACAD10_11_N-like"/>
    <property type="match status" value="1"/>
</dbReference>
<accession>A0A918YQY3</accession>
<name>A0A918YQY3_9ACTN</name>
<dbReference type="Pfam" id="PF01636">
    <property type="entry name" value="APH"/>
    <property type="match status" value="1"/>
</dbReference>
<dbReference type="InterPro" id="IPR011009">
    <property type="entry name" value="Kinase-like_dom_sf"/>
</dbReference>
<feature type="domain" description="Aminoglycoside phosphotransferase" evidence="1">
    <location>
        <begin position="33"/>
        <end position="253"/>
    </location>
</feature>